<evidence type="ECO:0000256" key="1">
    <source>
        <dbReference type="SAM" id="Phobius"/>
    </source>
</evidence>
<feature type="transmembrane region" description="Helical" evidence="1">
    <location>
        <begin position="36"/>
        <end position="53"/>
    </location>
</feature>
<keyword evidence="1" id="KW-0812">Transmembrane</keyword>
<dbReference type="RefSeq" id="WP_115867288.1">
    <property type="nucleotide sequence ID" value="NZ_QREG01000004.1"/>
</dbReference>
<name>A0A3D9L7D0_MARFU</name>
<proteinExistence type="predicted"/>
<reference evidence="2 3" key="1">
    <citation type="submission" date="2018-07" db="EMBL/GenBank/DDBJ databases">
        <title>Genomic Encyclopedia of Type Strains, Phase IV (KMG-IV): sequencing the most valuable type-strain genomes for metagenomic binning, comparative biology and taxonomic classification.</title>
        <authorList>
            <person name="Goeker M."/>
        </authorList>
    </citation>
    <scope>NUCLEOTIDE SEQUENCE [LARGE SCALE GENOMIC DNA]</scope>
    <source>
        <strain evidence="2 3">DSM 4134</strain>
    </source>
</reference>
<gene>
    <name evidence="2" type="ORF">C7460_104230</name>
</gene>
<dbReference type="AlphaFoldDB" id="A0A3D9L7D0"/>
<evidence type="ECO:0000313" key="3">
    <source>
        <dbReference type="Proteomes" id="UP000256779"/>
    </source>
</evidence>
<dbReference type="OrthoDB" id="9971381at2"/>
<organism evidence="2 3">
    <name type="scientific">Marinoscillum furvescens DSM 4134</name>
    <dbReference type="NCBI Taxonomy" id="1122208"/>
    <lineage>
        <taxon>Bacteria</taxon>
        <taxon>Pseudomonadati</taxon>
        <taxon>Bacteroidota</taxon>
        <taxon>Cytophagia</taxon>
        <taxon>Cytophagales</taxon>
        <taxon>Reichenbachiellaceae</taxon>
        <taxon>Marinoscillum</taxon>
    </lineage>
</organism>
<protein>
    <submittedName>
        <fullName evidence="2">Uncharacterized protein</fullName>
    </submittedName>
</protein>
<comment type="caution">
    <text evidence="2">The sequence shown here is derived from an EMBL/GenBank/DDBJ whole genome shotgun (WGS) entry which is preliminary data.</text>
</comment>
<dbReference type="EMBL" id="QREG01000004">
    <property type="protein sequence ID" value="REE01210.1"/>
    <property type="molecule type" value="Genomic_DNA"/>
</dbReference>
<keyword evidence="1" id="KW-1133">Transmembrane helix</keyword>
<dbReference type="Proteomes" id="UP000256779">
    <property type="component" value="Unassembled WGS sequence"/>
</dbReference>
<accession>A0A3D9L7D0</accession>
<keyword evidence="3" id="KW-1185">Reference proteome</keyword>
<keyword evidence="1" id="KW-0472">Membrane</keyword>
<sequence length="179" mass="20434">MSASSKTPTWPLLSDNGYALEERPNQLVLRKSVQSGKTFSIILIVIGILILTFGMYFGLHYATVISGLFFIGVPFIYERWKYPSKITIDQNEDKIELNGGLTFHKSLRFNDISSLQVDEAVVTSDVSPFKDGYQDFIYTFNLLVGKEKQKFLSIISRSKEEESIKSMVEFLSQKLRLQN</sequence>
<evidence type="ECO:0000313" key="2">
    <source>
        <dbReference type="EMBL" id="REE01210.1"/>
    </source>
</evidence>